<keyword evidence="2" id="KW-0813">Transport</keyword>
<evidence type="ECO:0000256" key="4">
    <source>
        <dbReference type="ARBA" id="ARBA00022538"/>
    </source>
</evidence>
<feature type="transmembrane region" description="Helical" evidence="11">
    <location>
        <begin position="304"/>
        <end position="323"/>
    </location>
</feature>
<dbReference type="FunFam" id="3.40.50.720:FF:000036">
    <property type="entry name" value="Glutathione-regulated potassium-efflux system protein KefB"/>
    <property type="match status" value="1"/>
</dbReference>
<dbReference type="OrthoDB" id="9781411at2"/>
<gene>
    <name evidence="13" type="ORF">FOY91_15985</name>
</gene>
<keyword evidence="3" id="KW-0050">Antiport</keyword>
<feature type="transmembrane region" description="Helical" evidence="11">
    <location>
        <begin position="274"/>
        <end position="292"/>
    </location>
</feature>
<evidence type="ECO:0000256" key="11">
    <source>
        <dbReference type="SAM" id="Phobius"/>
    </source>
</evidence>
<evidence type="ECO:0000313" key="13">
    <source>
        <dbReference type="EMBL" id="TVV71845.1"/>
    </source>
</evidence>
<evidence type="ECO:0000256" key="10">
    <source>
        <dbReference type="SAM" id="MobiDB-lite"/>
    </source>
</evidence>
<evidence type="ECO:0000313" key="14">
    <source>
        <dbReference type="Proteomes" id="UP000318681"/>
    </source>
</evidence>
<feature type="transmembrane region" description="Helical" evidence="11">
    <location>
        <begin position="186"/>
        <end position="205"/>
    </location>
</feature>
<keyword evidence="7 11" id="KW-1133">Transmembrane helix</keyword>
<dbReference type="InterPro" id="IPR038770">
    <property type="entry name" value="Na+/solute_symporter_sf"/>
</dbReference>
<protein>
    <submittedName>
        <fullName evidence="13">Sodium:proton exchanger</fullName>
    </submittedName>
</protein>
<keyword evidence="5 11" id="KW-0812">Transmembrane</keyword>
<dbReference type="GO" id="GO:0006813">
    <property type="term" value="P:potassium ion transport"/>
    <property type="evidence" value="ECO:0007669"/>
    <property type="project" value="UniProtKB-KW"/>
</dbReference>
<dbReference type="InterPro" id="IPR003148">
    <property type="entry name" value="RCK_N"/>
</dbReference>
<keyword evidence="9 11" id="KW-0472">Membrane</keyword>
<evidence type="ECO:0000256" key="8">
    <source>
        <dbReference type="ARBA" id="ARBA00023065"/>
    </source>
</evidence>
<feature type="transmembrane region" description="Helical" evidence="11">
    <location>
        <begin position="391"/>
        <end position="410"/>
    </location>
</feature>
<dbReference type="Gene3D" id="1.20.1530.20">
    <property type="match status" value="1"/>
</dbReference>
<evidence type="ECO:0000256" key="3">
    <source>
        <dbReference type="ARBA" id="ARBA00022449"/>
    </source>
</evidence>
<feature type="compositionally biased region" description="Basic residues" evidence="10">
    <location>
        <begin position="1"/>
        <end position="23"/>
    </location>
</feature>
<evidence type="ECO:0000256" key="7">
    <source>
        <dbReference type="ARBA" id="ARBA00022989"/>
    </source>
</evidence>
<evidence type="ECO:0000256" key="9">
    <source>
        <dbReference type="ARBA" id="ARBA00023136"/>
    </source>
</evidence>
<proteinExistence type="predicted"/>
<feature type="transmembrane region" description="Helical" evidence="11">
    <location>
        <begin position="120"/>
        <end position="142"/>
    </location>
</feature>
<feature type="transmembrane region" description="Helical" evidence="11">
    <location>
        <begin position="217"/>
        <end position="238"/>
    </location>
</feature>
<dbReference type="SUPFAM" id="SSF51735">
    <property type="entry name" value="NAD(P)-binding Rossmann-fold domains"/>
    <property type="match status" value="1"/>
</dbReference>
<dbReference type="Pfam" id="PF00999">
    <property type="entry name" value="Na_H_Exchanger"/>
    <property type="match status" value="1"/>
</dbReference>
<name>A0A558QXJ9_9SPHN</name>
<keyword evidence="4" id="KW-0633">Potassium transport</keyword>
<dbReference type="PANTHER" id="PTHR46157:SF8">
    <property type="entry name" value="GLUTATHIONE-REGULATED POTASSIUM-EFFLUX SYSTEM PROTEIN"/>
    <property type="match status" value="1"/>
</dbReference>
<comment type="caution">
    <text evidence="13">The sequence shown here is derived from an EMBL/GenBank/DDBJ whole genome shotgun (WGS) entry which is preliminary data.</text>
</comment>
<feature type="transmembrane region" description="Helical" evidence="11">
    <location>
        <begin position="361"/>
        <end position="379"/>
    </location>
</feature>
<evidence type="ECO:0000256" key="5">
    <source>
        <dbReference type="ARBA" id="ARBA00022692"/>
    </source>
</evidence>
<keyword evidence="8" id="KW-0406">Ion transport</keyword>
<keyword evidence="14" id="KW-1185">Reference proteome</keyword>
<dbReference type="GO" id="GO:0012505">
    <property type="term" value="C:endomembrane system"/>
    <property type="evidence" value="ECO:0007669"/>
    <property type="project" value="UniProtKB-SubCell"/>
</dbReference>
<dbReference type="PANTHER" id="PTHR46157">
    <property type="entry name" value="K(+) EFFLUX ANTIPORTER 3, CHLOROPLASTIC"/>
    <property type="match status" value="1"/>
</dbReference>
<feature type="transmembrane region" description="Helical" evidence="11">
    <location>
        <begin position="148"/>
        <end position="166"/>
    </location>
</feature>
<accession>A0A558QXJ9</accession>
<evidence type="ECO:0000259" key="12">
    <source>
        <dbReference type="PROSITE" id="PS51201"/>
    </source>
</evidence>
<organism evidence="13 14">
    <name type="scientific">Alterirhizorhabdus solaris</name>
    <dbReference type="NCBI Taxonomy" id="2529389"/>
    <lineage>
        <taxon>Bacteria</taxon>
        <taxon>Pseudomonadati</taxon>
        <taxon>Pseudomonadota</taxon>
        <taxon>Alphaproteobacteria</taxon>
        <taxon>Sphingomonadales</taxon>
        <taxon>Rhizorhabdaceae</taxon>
        <taxon>Alterirhizorhabdus</taxon>
    </lineage>
</organism>
<dbReference type="AlphaFoldDB" id="A0A558QXJ9"/>
<feature type="transmembrane region" description="Helical" evidence="11">
    <location>
        <begin position="90"/>
        <end position="108"/>
    </location>
</feature>
<feature type="domain" description="RCK N-terminal" evidence="12">
    <location>
        <begin position="435"/>
        <end position="554"/>
    </location>
</feature>
<dbReference type="Gene3D" id="3.40.50.720">
    <property type="entry name" value="NAD(P)-binding Rossmann-like Domain"/>
    <property type="match status" value="1"/>
</dbReference>
<feature type="region of interest" description="Disordered" evidence="10">
    <location>
        <begin position="1"/>
        <end position="27"/>
    </location>
</feature>
<dbReference type="GO" id="GO:0005886">
    <property type="term" value="C:plasma membrane"/>
    <property type="evidence" value="ECO:0007669"/>
    <property type="project" value="TreeGrafter"/>
</dbReference>
<feature type="transmembrane region" description="Helical" evidence="11">
    <location>
        <begin position="329"/>
        <end position="349"/>
    </location>
</feature>
<keyword evidence="6" id="KW-0630">Potassium</keyword>
<dbReference type="PROSITE" id="PS51201">
    <property type="entry name" value="RCK_N"/>
    <property type="match status" value="1"/>
</dbReference>
<dbReference type="EMBL" id="VNIM01000078">
    <property type="protein sequence ID" value="TVV71845.1"/>
    <property type="molecule type" value="Genomic_DNA"/>
</dbReference>
<dbReference type="Proteomes" id="UP000318681">
    <property type="component" value="Unassembled WGS sequence"/>
</dbReference>
<evidence type="ECO:0000256" key="6">
    <source>
        <dbReference type="ARBA" id="ARBA00022958"/>
    </source>
</evidence>
<dbReference type="InterPro" id="IPR006153">
    <property type="entry name" value="Cation/H_exchanger_TM"/>
</dbReference>
<dbReference type="InterPro" id="IPR036291">
    <property type="entry name" value="NAD(P)-bd_dom_sf"/>
</dbReference>
<evidence type="ECO:0000256" key="2">
    <source>
        <dbReference type="ARBA" id="ARBA00022448"/>
    </source>
</evidence>
<dbReference type="Pfam" id="PF02254">
    <property type="entry name" value="TrkA_N"/>
    <property type="match status" value="1"/>
</dbReference>
<sequence>MPRSASRSRRSPRRRRRRARPPPRPHEGIALNDSHTALLLRDGVLLLGAAIVSVLIFRRLGLGAVLGYLVAGALLGPQGFALVGDAESKLGIAELGIVLLLFLVGLELNPARLWRLKRDIFGFGLAQVLLCGAGLSLAIYLLTGFSPAASLALGLPLALSSTAQVLPMLQSAGRMNTPLGERAFSILLFQDLSIVPLITVIAALSRAPVDPAAPPGWLLGVYTVAAIVGLVLAGRYIMNPLFRLIGGLGERELFVAAGLFTVLASAAVMEWLHLSTALGAFIAGMMLADSPYRHELEADVEPFRTILLGLFFIAVGMMLDLHVVAARPAFVIGMALLVVVVKAALIYGIARAFRIANRQALALGLLLSQGGEFGFVLFAQAEGARLIAPEAASLFGAIVTLSMATTPFLMKLARPYYQSVGPGARDDLDRPDGNSAPAIVVGYGRFGQTVAQMLMAKSVPVTIIDRDAEQIDVSTDFGTKVYYGDGLRLDLLRLAGAGEARAIVFCVDGDGLTAEVLDPLLRAFPQAAVLARVYDRRSLIRLDGLDLAGTTREVFESAVCMGRQALGAMGFADEEIATVEQEYRARDGRRLEAQSRSGDLRSAMETMFSPDRALGGKA</sequence>
<dbReference type="GO" id="GO:1902600">
    <property type="term" value="P:proton transmembrane transport"/>
    <property type="evidence" value="ECO:0007669"/>
    <property type="project" value="InterPro"/>
</dbReference>
<comment type="subcellular location">
    <subcellularLocation>
        <location evidence="1">Endomembrane system</location>
        <topology evidence="1">Multi-pass membrane protein</topology>
    </subcellularLocation>
</comment>
<reference evidence="13 14" key="1">
    <citation type="submission" date="2019-07" db="EMBL/GenBank/DDBJ databases">
        <title>Sphingomonas solaris sp. nov., isolated from a solar panel from Boston, Massachusetts.</title>
        <authorList>
            <person name="Tanner K."/>
            <person name="Pascual J."/>
            <person name="Mancuso C."/>
            <person name="Pereto J."/>
            <person name="Khalil A."/>
            <person name="Vilanova C."/>
        </authorList>
    </citation>
    <scope>NUCLEOTIDE SEQUENCE [LARGE SCALE GENOMIC DNA]</scope>
    <source>
        <strain evidence="13 14">R4DWN</strain>
    </source>
</reference>
<evidence type="ECO:0000256" key="1">
    <source>
        <dbReference type="ARBA" id="ARBA00004127"/>
    </source>
</evidence>
<dbReference type="GO" id="GO:0015297">
    <property type="term" value="F:antiporter activity"/>
    <property type="evidence" value="ECO:0007669"/>
    <property type="project" value="UniProtKB-KW"/>
</dbReference>